<evidence type="ECO:0000256" key="2">
    <source>
        <dbReference type="ARBA" id="ARBA00006613"/>
    </source>
</evidence>
<evidence type="ECO:0000256" key="3">
    <source>
        <dbReference type="ARBA" id="ARBA00022448"/>
    </source>
</evidence>
<dbReference type="SUPFAM" id="SSF48371">
    <property type="entry name" value="ARM repeat"/>
    <property type="match status" value="1"/>
</dbReference>
<dbReference type="OrthoDB" id="10254310at2759"/>
<dbReference type="Pfam" id="PF14796">
    <property type="entry name" value="AP3B1_C"/>
    <property type="match status" value="1"/>
</dbReference>
<accession>A0A8K0IYY4</accession>
<organism evidence="7 8">
    <name type="scientific">Cocos nucifera</name>
    <name type="common">Coconut palm</name>
    <dbReference type="NCBI Taxonomy" id="13894"/>
    <lineage>
        <taxon>Eukaryota</taxon>
        <taxon>Viridiplantae</taxon>
        <taxon>Streptophyta</taxon>
        <taxon>Embryophyta</taxon>
        <taxon>Tracheophyta</taxon>
        <taxon>Spermatophyta</taxon>
        <taxon>Magnoliopsida</taxon>
        <taxon>Liliopsida</taxon>
        <taxon>Arecaceae</taxon>
        <taxon>Arecoideae</taxon>
        <taxon>Cocoseae</taxon>
        <taxon>Attaleinae</taxon>
        <taxon>Cocos</taxon>
    </lineage>
</organism>
<dbReference type="GO" id="GO:0016192">
    <property type="term" value="P:vesicle-mediated transport"/>
    <property type="evidence" value="ECO:0007669"/>
    <property type="project" value="InterPro"/>
</dbReference>
<evidence type="ECO:0000256" key="1">
    <source>
        <dbReference type="ARBA" id="ARBA00004308"/>
    </source>
</evidence>
<proteinExistence type="inferred from homology"/>
<comment type="subcellular location">
    <subcellularLocation>
        <location evidence="1">Endomembrane system</location>
    </subcellularLocation>
</comment>
<evidence type="ECO:0000256" key="4">
    <source>
        <dbReference type="ARBA" id="ARBA00022927"/>
    </source>
</evidence>
<dbReference type="Pfam" id="PF01602">
    <property type="entry name" value="Adaptin_N"/>
    <property type="match status" value="2"/>
</dbReference>
<keyword evidence="3" id="KW-0813">Transport</keyword>
<keyword evidence="5" id="KW-0472">Membrane</keyword>
<comment type="caution">
    <text evidence="7">The sequence shown here is derived from an EMBL/GenBank/DDBJ whole genome shotgun (WGS) entry which is preliminary data.</text>
</comment>
<feature type="domain" description="AP-3 complex subunit beta C-terminal" evidence="6">
    <location>
        <begin position="619"/>
        <end position="768"/>
    </location>
</feature>
<evidence type="ECO:0000256" key="5">
    <source>
        <dbReference type="ARBA" id="ARBA00023136"/>
    </source>
</evidence>
<dbReference type="GO" id="GO:0006886">
    <property type="term" value="P:intracellular protein transport"/>
    <property type="evidence" value="ECO:0007669"/>
    <property type="project" value="InterPro"/>
</dbReference>
<dbReference type="InterPro" id="IPR029390">
    <property type="entry name" value="AP3B_C"/>
</dbReference>
<evidence type="ECO:0000259" key="6">
    <source>
        <dbReference type="SMART" id="SM01355"/>
    </source>
</evidence>
<dbReference type="GO" id="GO:0030117">
    <property type="term" value="C:membrane coat"/>
    <property type="evidence" value="ECO:0007669"/>
    <property type="project" value="InterPro"/>
</dbReference>
<dbReference type="GO" id="GO:0012505">
    <property type="term" value="C:endomembrane system"/>
    <property type="evidence" value="ECO:0007669"/>
    <property type="project" value="UniProtKB-SubCell"/>
</dbReference>
<reference evidence="7" key="2">
    <citation type="submission" date="2019-07" db="EMBL/GenBank/DDBJ databases">
        <authorList>
            <person name="Yang Y."/>
            <person name="Bocs S."/>
            <person name="Baudouin L."/>
        </authorList>
    </citation>
    <scope>NUCLEOTIDE SEQUENCE</scope>
    <source>
        <tissue evidence="7">Spear leaf of Hainan Tall coconut</tissue>
    </source>
</reference>
<keyword evidence="8" id="KW-1185">Reference proteome</keyword>
<dbReference type="InterPro" id="IPR002553">
    <property type="entry name" value="Clathrin/coatomer_adapt-like_N"/>
</dbReference>
<evidence type="ECO:0000313" key="7">
    <source>
        <dbReference type="EMBL" id="KAG1371708.1"/>
    </source>
</evidence>
<dbReference type="Gene3D" id="1.25.10.10">
    <property type="entry name" value="Leucine-rich Repeat Variant"/>
    <property type="match status" value="2"/>
</dbReference>
<protein>
    <submittedName>
        <fullName evidence="7">AP-3 complex subunit beta</fullName>
    </submittedName>
</protein>
<name>A0A8K0IYY4_COCNU</name>
<dbReference type="EMBL" id="CM017887">
    <property type="protein sequence ID" value="KAG1371708.1"/>
    <property type="molecule type" value="Genomic_DNA"/>
</dbReference>
<dbReference type="SMART" id="SM01355">
    <property type="entry name" value="AP3B1_C"/>
    <property type="match status" value="1"/>
</dbReference>
<keyword evidence="4" id="KW-0653">Protein transport</keyword>
<gene>
    <name evidence="7" type="ORF">COCNU_16G008020</name>
</gene>
<dbReference type="AlphaFoldDB" id="A0A8K0IYY4"/>
<reference evidence="7" key="1">
    <citation type="journal article" date="2017" name="Gigascience">
        <title>The genome draft of coconut (Cocos nucifera).</title>
        <authorList>
            <person name="Xiao Y."/>
            <person name="Xu P."/>
            <person name="Fan H."/>
            <person name="Baudouin L."/>
            <person name="Xia W."/>
            <person name="Bocs S."/>
            <person name="Xu J."/>
            <person name="Li Q."/>
            <person name="Guo A."/>
            <person name="Zhou L."/>
            <person name="Li J."/>
            <person name="Wu Y."/>
            <person name="Ma Z."/>
            <person name="Armero A."/>
            <person name="Issali A.E."/>
            <person name="Liu N."/>
            <person name="Peng M."/>
            <person name="Yang Y."/>
        </authorList>
    </citation>
    <scope>NUCLEOTIDE SEQUENCE</scope>
    <source>
        <tissue evidence="7">Spear leaf of Hainan Tall coconut</tissue>
    </source>
</reference>
<dbReference type="Proteomes" id="UP000797356">
    <property type="component" value="Chromosome 16"/>
</dbReference>
<sequence length="910" mass="100519">MFPQFGATAESLSKASSLVLRIGTDAHLYDDPDDVNIAPLLDSRFDSEKSEALKRLLALIAQGDDVSHFFPQVVKNVASQSLEVKKLVYLYLLHYAENHWLQDRKRNHKNEIGESKIKLVDILLSDHAPGVIGAAVAAFNAVCPNNLPLIAKHFKRLCEMLPDVEEWGQILLIEILLRYVVARHGLVKESIMLLNSTTSFQSDKDSAAVGNMSDGHCASVGAAGVYWIMAPRAQVERIVKPVLFILRSSHASKYVMLCNILVFAKTVPSLFAPYFEDFFICSSDLYRIRALKLEILSTIATESSVPIIFEEFQDYIKDPDRRFVADTVAAIGLCAQRLPAVAATCLEGLLALVRHESSISISGNIDGEANVLVQAIMSIKAIIKENPANHEKVALRAQGEELYTFGKILSYIIELARCDMNYDVRDRGRVVEQITSCPMQNGGIYHEFVESIFSGKAPPKAYMAENFRFYLPGSLSQIVLHAAPGYRPLPKPCSLLDSDFNLRFEVVHEPEEPAEIMGRGNSFEMNDPDISSGSSMEESGSAYDSQHSIISLADSDGTGFASDSNDNGHTLVVSHAAGDGEEIPLVHLSDVSVDYGQTSQSAKENISTFISKDLAEVLSKSALESWLDEQPSLPSLQKSEPPSSAKISINDLNFTVKPKLHTLLDPANANGLRVEYSFSSEVSTVSSSLVCVDMFFKNLSTEPLMNITMKDGESSGSLESADQLFEEPESLLSANDVPTILPMEELASLDPGQTVKKVLQVRFHHHLLPLKLAVFCNGKKKMTKLWPDIGYFMRPLPMDMKVFRVKERELPGMFEYSKRCIFKDHVEEIDHEKDQRSSHTDNILLVSRSLASKVLCNANVHLVSVDIPVSLNADDATGKLSESLNVTVKVNCEDTVFGLNLLNRAVAFLL</sequence>
<dbReference type="InterPro" id="IPR011989">
    <property type="entry name" value="ARM-like"/>
</dbReference>
<evidence type="ECO:0000313" key="8">
    <source>
        <dbReference type="Proteomes" id="UP000797356"/>
    </source>
</evidence>
<dbReference type="InterPro" id="IPR016024">
    <property type="entry name" value="ARM-type_fold"/>
</dbReference>
<comment type="similarity">
    <text evidence="2">Belongs to the adaptor complexes large subunit family.</text>
</comment>
<dbReference type="PANTHER" id="PTHR11134">
    <property type="entry name" value="ADAPTOR COMPLEX SUBUNIT BETA FAMILY MEMBER"/>
    <property type="match status" value="1"/>
</dbReference>
<dbReference type="InterPro" id="IPR026739">
    <property type="entry name" value="AP_beta"/>
</dbReference>